<keyword evidence="2" id="KW-0732">Signal</keyword>
<feature type="compositionally biased region" description="Polar residues" evidence="1">
    <location>
        <begin position="37"/>
        <end position="46"/>
    </location>
</feature>
<feature type="region of interest" description="Disordered" evidence="1">
    <location>
        <begin position="409"/>
        <end position="431"/>
    </location>
</feature>
<feature type="chain" id="PRO_5044500601" evidence="2">
    <location>
        <begin position="27"/>
        <end position="431"/>
    </location>
</feature>
<evidence type="ECO:0000256" key="2">
    <source>
        <dbReference type="SAM" id="SignalP"/>
    </source>
</evidence>
<gene>
    <name evidence="3" type="ORF">ACFYG5_16410</name>
</gene>
<evidence type="ECO:0000313" key="3">
    <source>
        <dbReference type="EMBL" id="XIA18127.1"/>
    </source>
</evidence>
<dbReference type="EMBL" id="CP170721">
    <property type="protein sequence ID" value="XIA18127.1"/>
    <property type="molecule type" value="Genomic_DNA"/>
</dbReference>
<protein>
    <submittedName>
        <fullName evidence="3">Tetratricopeptide repeat protein</fullName>
    </submittedName>
</protein>
<feature type="region of interest" description="Disordered" evidence="1">
    <location>
        <begin position="28"/>
        <end position="48"/>
    </location>
</feature>
<feature type="compositionally biased region" description="Basic and acidic residues" evidence="1">
    <location>
        <begin position="415"/>
        <end position="424"/>
    </location>
</feature>
<dbReference type="RefSeq" id="WP_395120761.1">
    <property type="nucleotide sequence ID" value="NZ_CP170721.1"/>
</dbReference>
<accession>A0AB74UPH4</accession>
<feature type="signal peptide" evidence="2">
    <location>
        <begin position="1"/>
        <end position="26"/>
    </location>
</feature>
<dbReference type="SUPFAM" id="SSF48452">
    <property type="entry name" value="TPR-like"/>
    <property type="match status" value="2"/>
</dbReference>
<sequence>MKQLRSFTLLATAALLLGLLASPAWARKQHDDKSKQTSEYPDSTRTAPKLDLTKTQDQKQLQEGFDALNKGDAATAEATLQKLLDDSKSKYAQAMALRGLAVLKYNAQDFKAAIGLLQRALDNGMLPNDDYFAMQYMMAVAQQADGQYQASLDTLKKWRAEGKKETAESYAVESNDLYRLEKYPEAIAAVKKAKSLTDKPEPQWDQILMASYAASGQNDQLVQMAQDNLAAHPDDPKVVEAAIQALQQAGKYPEAIKVMEDARAKGLLGNEADYVLLASLYYNQALSSEEPKPMADKAVAVIKEGMSKQIMQPSAENYVLLGKADYVAGDIPAATQALQKALPLATDGEPALQIANIELTNNHYAKAKTMVNQAISKGVKHMGNAYLVLAECERGLNNKAARVAALKKAAQQPESADRANELLKKLGAAGK</sequence>
<evidence type="ECO:0000256" key="1">
    <source>
        <dbReference type="SAM" id="MobiDB-lite"/>
    </source>
</evidence>
<dbReference type="Gene3D" id="1.25.40.10">
    <property type="entry name" value="Tetratricopeptide repeat domain"/>
    <property type="match status" value="3"/>
</dbReference>
<dbReference type="InterPro" id="IPR011990">
    <property type="entry name" value="TPR-like_helical_dom_sf"/>
</dbReference>
<dbReference type="AlphaFoldDB" id="A0AB74UPH4"/>
<organism evidence="3">
    <name type="scientific">Rhodanobacter sp. FW102-FHT14D07</name>
    <dbReference type="NCBI Taxonomy" id="3351462"/>
    <lineage>
        <taxon>Bacteria</taxon>
        <taxon>Pseudomonadati</taxon>
        <taxon>Pseudomonadota</taxon>
        <taxon>Gammaproteobacteria</taxon>
        <taxon>Lysobacterales</taxon>
        <taxon>Rhodanobacteraceae</taxon>
        <taxon>Rhodanobacter</taxon>
    </lineage>
</organism>
<dbReference type="Pfam" id="PF13432">
    <property type="entry name" value="TPR_16"/>
    <property type="match status" value="1"/>
</dbReference>
<proteinExistence type="predicted"/>
<name>A0AB74UPH4_9GAMM</name>
<reference evidence="3" key="1">
    <citation type="submission" date="2024-10" db="EMBL/GenBank/DDBJ databases">
        <authorList>
            <person name="Lesea H.P."/>
            <person name="Kuehl J.V."/>
            <person name="Chandonia J.-M."/>
        </authorList>
    </citation>
    <scope>NUCLEOTIDE SEQUENCE</scope>
    <source>
        <strain evidence="3">FW102-FHT14D07</strain>
    </source>
</reference>